<dbReference type="Pfam" id="PF00950">
    <property type="entry name" value="ABC-3"/>
    <property type="match status" value="1"/>
</dbReference>
<evidence type="ECO:0000256" key="9">
    <source>
        <dbReference type="SAM" id="Phobius"/>
    </source>
</evidence>
<protein>
    <submittedName>
        <fullName evidence="10">Metal ABC transporter permease</fullName>
    </submittedName>
</protein>
<dbReference type="EMBL" id="JASOOE010000007">
    <property type="protein sequence ID" value="MDK7187269.1"/>
    <property type="molecule type" value="Genomic_DNA"/>
</dbReference>
<feature type="transmembrane region" description="Helical" evidence="9">
    <location>
        <begin position="98"/>
        <end position="118"/>
    </location>
</feature>
<keyword evidence="4" id="KW-1003">Cell membrane</keyword>
<dbReference type="InterPro" id="IPR037294">
    <property type="entry name" value="ABC_BtuC-like"/>
</dbReference>
<feature type="transmembrane region" description="Helical" evidence="9">
    <location>
        <begin position="150"/>
        <end position="167"/>
    </location>
</feature>
<evidence type="ECO:0000256" key="8">
    <source>
        <dbReference type="RuleBase" id="RU003943"/>
    </source>
</evidence>
<evidence type="ECO:0000256" key="1">
    <source>
        <dbReference type="ARBA" id="ARBA00004651"/>
    </source>
</evidence>
<evidence type="ECO:0000313" key="10">
    <source>
        <dbReference type="EMBL" id="MDK7187269.1"/>
    </source>
</evidence>
<keyword evidence="7 9" id="KW-0472">Membrane</keyword>
<evidence type="ECO:0000256" key="2">
    <source>
        <dbReference type="ARBA" id="ARBA00008034"/>
    </source>
</evidence>
<dbReference type="GO" id="GO:0010043">
    <property type="term" value="P:response to zinc ion"/>
    <property type="evidence" value="ECO:0007669"/>
    <property type="project" value="TreeGrafter"/>
</dbReference>
<evidence type="ECO:0000313" key="11">
    <source>
        <dbReference type="Proteomes" id="UP001229251"/>
    </source>
</evidence>
<comment type="subcellular location">
    <subcellularLocation>
        <location evidence="1 8">Cell membrane</location>
        <topology evidence="1 8">Multi-pass membrane protein</topology>
    </subcellularLocation>
</comment>
<organism evidence="10 11">
    <name type="scientific">Facklamia hominis</name>
    <dbReference type="NCBI Taxonomy" id="178214"/>
    <lineage>
        <taxon>Bacteria</taxon>
        <taxon>Bacillati</taxon>
        <taxon>Bacillota</taxon>
        <taxon>Bacilli</taxon>
        <taxon>Lactobacillales</taxon>
        <taxon>Aerococcaceae</taxon>
        <taxon>Facklamia</taxon>
    </lineage>
</organism>
<reference evidence="10" key="1">
    <citation type="submission" date="2023-05" db="EMBL/GenBank/DDBJ databases">
        <title>Cataloging the Phylogenetic Diversity of Human Bladder Bacteria.</title>
        <authorList>
            <person name="Du J."/>
        </authorList>
    </citation>
    <scope>NUCLEOTIDE SEQUENCE</scope>
    <source>
        <strain evidence="10">UMB1231</strain>
    </source>
</reference>
<keyword evidence="5 8" id="KW-0812">Transmembrane</keyword>
<comment type="caution">
    <text evidence="10">The sequence shown here is derived from an EMBL/GenBank/DDBJ whole genome shotgun (WGS) entry which is preliminary data.</text>
</comment>
<evidence type="ECO:0000256" key="4">
    <source>
        <dbReference type="ARBA" id="ARBA00022475"/>
    </source>
</evidence>
<keyword evidence="3 8" id="KW-0813">Transport</keyword>
<dbReference type="InterPro" id="IPR001626">
    <property type="entry name" value="ABC_TroCD"/>
</dbReference>
<feature type="transmembrane region" description="Helical" evidence="9">
    <location>
        <begin position="12"/>
        <end position="34"/>
    </location>
</feature>
<feature type="transmembrane region" description="Helical" evidence="9">
    <location>
        <begin position="70"/>
        <end position="92"/>
    </location>
</feature>
<dbReference type="GO" id="GO:0043190">
    <property type="term" value="C:ATP-binding cassette (ABC) transporter complex"/>
    <property type="evidence" value="ECO:0007669"/>
    <property type="project" value="InterPro"/>
</dbReference>
<feature type="transmembrane region" description="Helical" evidence="9">
    <location>
        <begin position="264"/>
        <end position="285"/>
    </location>
</feature>
<keyword evidence="6 9" id="KW-1133">Transmembrane helix</keyword>
<dbReference type="CDD" id="cd06550">
    <property type="entry name" value="TM_ABC_iron-siderophores_like"/>
    <property type="match status" value="1"/>
</dbReference>
<accession>A0AAJ1Q5S0</accession>
<dbReference type="GO" id="GO:0055085">
    <property type="term" value="P:transmembrane transport"/>
    <property type="evidence" value="ECO:0007669"/>
    <property type="project" value="InterPro"/>
</dbReference>
<name>A0AAJ1Q5S0_9LACT</name>
<evidence type="ECO:0000256" key="3">
    <source>
        <dbReference type="ARBA" id="ARBA00022448"/>
    </source>
</evidence>
<feature type="transmembrane region" description="Helical" evidence="9">
    <location>
        <begin position="187"/>
        <end position="219"/>
    </location>
</feature>
<evidence type="ECO:0000256" key="7">
    <source>
        <dbReference type="ARBA" id="ARBA00023136"/>
    </source>
</evidence>
<dbReference type="Proteomes" id="UP001229251">
    <property type="component" value="Unassembled WGS sequence"/>
</dbReference>
<dbReference type="PANTHER" id="PTHR30477">
    <property type="entry name" value="ABC-TRANSPORTER METAL-BINDING PROTEIN"/>
    <property type="match status" value="1"/>
</dbReference>
<proteinExistence type="inferred from homology"/>
<gene>
    <name evidence="10" type="ORF">QP433_04680</name>
</gene>
<evidence type="ECO:0000256" key="5">
    <source>
        <dbReference type="ARBA" id="ARBA00022692"/>
    </source>
</evidence>
<sequence>MFHLDSQVLTSYSFLLIALGTFLLASAAGIIGTVSVLKGQSLIGDAIGHAAYPGIIMAFMVVVSKDPTALLIGALISGACAFFLIQLIHHYSKVNLDAILAIVLSAFFGLGMVLKSWIQGHPAFAGQSQSGLNNYIFGQAAYIMEKDVRIILWVAIVSLCLFGLFYKEIKVFVFDEVYAQTIGIRSSWIYALMMLMTMSIIGVGLKLVGTILIASLLIVPAVTALQWSNRFLPVCLIAAFVGGISAVIGTYYSTIYRGLSTGPMIIVVMTSLALISLLIGPRGILSTLRKRRAM</sequence>
<dbReference type="PANTHER" id="PTHR30477:SF3">
    <property type="entry name" value="METAL TRANSPORT SYSTEM MEMBRANE PROTEIN CT_069-RELATED"/>
    <property type="match status" value="1"/>
</dbReference>
<dbReference type="Gene3D" id="1.10.3470.10">
    <property type="entry name" value="ABC transporter involved in vitamin B12 uptake, BtuC"/>
    <property type="match status" value="1"/>
</dbReference>
<feature type="transmembrane region" description="Helical" evidence="9">
    <location>
        <begin position="46"/>
        <end position="63"/>
    </location>
</feature>
<comment type="similarity">
    <text evidence="2 8">Belongs to the ABC-3 integral membrane protein family.</text>
</comment>
<dbReference type="SUPFAM" id="SSF81345">
    <property type="entry name" value="ABC transporter involved in vitamin B12 uptake, BtuC"/>
    <property type="match status" value="1"/>
</dbReference>
<dbReference type="RefSeq" id="WP_006908797.1">
    <property type="nucleotide sequence ID" value="NZ_CAUPDI010000034.1"/>
</dbReference>
<evidence type="ECO:0000256" key="6">
    <source>
        <dbReference type="ARBA" id="ARBA00022989"/>
    </source>
</evidence>
<feature type="transmembrane region" description="Helical" evidence="9">
    <location>
        <begin position="231"/>
        <end position="252"/>
    </location>
</feature>
<dbReference type="AlphaFoldDB" id="A0AAJ1Q5S0"/>